<organism evidence="2 3">
    <name type="scientific">Hyphomicrobium facile</name>
    <dbReference type="NCBI Taxonomy" id="51670"/>
    <lineage>
        <taxon>Bacteria</taxon>
        <taxon>Pseudomonadati</taxon>
        <taxon>Pseudomonadota</taxon>
        <taxon>Alphaproteobacteria</taxon>
        <taxon>Hyphomicrobiales</taxon>
        <taxon>Hyphomicrobiaceae</taxon>
        <taxon>Hyphomicrobium</taxon>
    </lineage>
</organism>
<gene>
    <name evidence="2" type="ORF">SAMN04488557_1091</name>
</gene>
<feature type="transmembrane region" description="Helical" evidence="1">
    <location>
        <begin position="7"/>
        <end position="25"/>
    </location>
</feature>
<protein>
    <submittedName>
        <fullName evidence="2">Uncharacterized protein</fullName>
    </submittedName>
</protein>
<proteinExistence type="predicted"/>
<dbReference type="EMBL" id="FPCH01000001">
    <property type="protein sequence ID" value="SFV28780.1"/>
    <property type="molecule type" value="Genomic_DNA"/>
</dbReference>
<feature type="transmembrane region" description="Helical" evidence="1">
    <location>
        <begin position="81"/>
        <end position="99"/>
    </location>
</feature>
<reference evidence="3" key="1">
    <citation type="submission" date="2016-10" db="EMBL/GenBank/DDBJ databases">
        <authorList>
            <person name="Varghese N."/>
            <person name="Submissions S."/>
        </authorList>
    </citation>
    <scope>NUCLEOTIDE SEQUENCE [LARGE SCALE GENOMIC DNA]</scope>
    <source>
        <strain evidence="3">DSM 1565</strain>
    </source>
</reference>
<accession>A0A1I7N294</accession>
<dbReference type="RefSeq" id="WP_092865190.1">
    <property type="nucleotide sequence ID" value="NZ_FPCH01000001.1"/>
</dbReference>
<name>A0A1I7N294_9HYPH</name>
<keyword evidence="1" id="KW-0472">Membrane</keyword>
<sequence length="115" mass="12695">MLSNFEVALYSFSFVLLPLALYSLATGSAPPENSRLTAYYHAEKYLGPTGNVMLVALCGANLAKLGMHFGFIPHASPDLDGLIATPFMVLMVAYLVLWIRAIRKVRRLEHDDTHA</sequence>
<keyword evidence="3" id="KW-1185">Reference proteome</keyword>
<dbReference type="Proteomes" id="UP000199423">
    <property type="component" value="Unassembled WGS sequence"/>
</dbReference>
<keyword evidence="1" id="KW-1133">Transmembrane helix</keyword>
<keyword evidence="1" id="KW-0812">Transmembrane</keyword>
<dbReference type="AlphaFoldDB" id="A0A1I7N294"/>
<evidence type="ECO:0000256" key="1">
    <source>
        <dbReference type="SAM" id="Phobius"/>
    </source>
</evidence>
<evidence type="ECO:0000313" key="3">
    <source>
        <dbReference type="Proteomes" id="UP000199423"/>
    </source>
</evidence>
<evidence type="ECO:0000313" key="2">
    <source>
        <dbReference type="EMBL" id="SFV28780.1"/>
    </source>
</evidence>